<reference evidence="2 3" key="1">
    <citation type="submission" date="2018-02" db="EMBL/GenBank/DDBJ databases">
        <title>The draft genome of Phyllobacterium sp. 1N-3.</title>
        <authorList>
            <person name="Liu L."/>
            <person name="Li L."/>
            <person name="Zhang X."/>
            <person name="Wang T."/>
            <person name="Liang L."/>
        </authorList>
    </citation>
    <scope>NUCLEOTIDE SEQUENCE [LARGE SCALE GENOMIC DNA]</scope>
    <source>
        <strain evidence="2 3">1N-3</strain>
    </source>
</reference>
<feature type="transmembrane region" description="Helical" evidence="1">
    <location>
        <begin position="12"/>
        <end position="33"/>
    </location>
</feature>
<keyword evidence="3" id="KW-1185">Reference proteome</keyword>
<protein>
    <submittedName>
        <fullName evidence="2">Uncharacterized protein</fullName>
    </submittedName>
</protein>
<keyword evidence="1" id="KW-0812">Transmembrane</keyword>
<proteinExistence type="predicted"/>
<keyword evidence="1" id="KW-1133">Transmembrane helix</keyword>
<evidence type="ECO:0000313" key="2">
    <source>
        <dbReference type="EMBL" id="PRD42355.1"/>
    </source>
</evidence>
<dbReference type="RefSeq" id="WP_105742994.1">
    <property type="nucleotide sequence ID" value="NZ_PVBR01000012.1"/>
</dbReference>
<gene>
    <name evidence="2" type="ORF">C5748_16305</name>
</gene>
<keyword evidence="1" id="KW-0472">Membrane</keyword>
<comment type="caution">
    <text evidence="2">The sequence shown here is derived from an EMBL/GenBank/DDBJ whole genome shotgun (WGS) entry which is preliminary data.</text>
</comment>
<evidence type="ECO:0000313" key="3">
    <source>
        <dbReference type="Proteomes" id="UP000239434"/>
    </source>
</evidence>
<sequence length="60" mass="7095">MKLPIPMGRYGSGIHFIPWSYFGVMLNGRMYVLRNKGQFCFRRWDSIWRKTATPVRSAGR</sequence>
<dbReference type="EMBL" id="PVBR01000012">
    <property type="protein sequence ID" value="PRD42355.1"/>
    <property type="molecule type" value="Genomic_DNA"/>
</dbReference>
<evidence type="ECO:0000256" key="1">
    <source>
        <dbReference type="SAM" id="Phobius"/>
    </source>
</evidence>
<name>A0A2S9IPB6_9HYPH</name>
<accession>A0A2S9IPB6</accession>
<dbReference type="AlphaFoldDB" id="A0A2S9IPB6"/>
<dbReference type="Proteomes" id="UP000239434">
    <property type="component" value="Unassembled WGS sequence"/>
</dbReference>
<organism evidence="2 3">
    <name type="scientific">Phyllobacterium phragmitis</name>
    <dbReference type="NCBI Taxonomy" id="2670329"/>
    <lineage>
        <taxon>Bacteria</taxon>
        <taxon>Pseudomonadati</taxon>
        <taxon>Pseudomonadota</taxon>
        <taxon>Alphaproteobacteria</taxon>
        <taxon>Hyphomicrobiales</taxon>
        <taxon>Phyllobacteriaceae</taxon>
        <taxon>Phyllobacterium</taxon>
    </lineage>
</organism>